<evidence type="ECO:0000256" key="2">
    <source>
        <dbReference type="ARBA" id="ARBA00023315"/>
    </source>
</evidence>
<dbReference type="InterPro" id="IPR044542">
    <property type="entry name" value="NAA30-like"/>
</dbReference>
<proteinExistence type="predicted"/>
<dbReference type="InterPro" id="IPR016181">
    <property type="entry name" value="Acyl_CoA_acyltransferase"/>
</dbReference>
<dbReference type="Proteomes" id="UP000824890">
    <property type="component" value="Unassembled WGS sequence"/>
</dbReference>
<organism evidence="3 4">
    <name type="scientific">Brassica napus</name>
    <name type="common">Rape</name>
    <dbReference type="NCBI Taxonomy" id="3708"/>
    <lineage>
        <taxon>Eukaryota</taxon>
        <taxon>Viridiplantae</taxon>
        <taxon>Streptophyta</taxon>
        <taxon>Embryophyta</taxon>
        <taxon>Tracheophyta</taxon>
        <taxon>Spermatophyta</taxon>
        <taxon>Magnoliopsida</taxon>
        <taxon>eudicotyledons</taxon>
        <taxon>Gunneridae</taxon>
        <taxon>Pentapetalae</taxon>
        <taxon>rosids</taxon>
        <taxon>malvids</taxon>
        <taxon>Brassicales</taxon>
        <taxon>Brassicaceae</taxon>
        <taxon>Brassiceae</taxon>
        <taxon>Brassica</taxon>
    </lineage>
</organism>
<comment type="caution">
    <text evidence="3">The sequence shown here is derived from an EMBL/GenBank/DDBJ whole genome shotgun (WGS) entry which is preliminary data.</text>
</comment>
<dbReference type="PANTHER" id="PTHR45896:SF1">
    <property type="entry name" value="N-ALPHA-ACETYLTRANSFERASE 30"/>
    <property type="match status" value="1"/>
</dbReference>
<reference evidence="3 4" key="1">
    <citation type="submission" date="2021-05" db="EMBL/GenBank/DDBJ databases">
        <title>Genome Assembly of Synthetic Allotetraploid Brassica napus Reveals Homoeologous Exchanges between Subgenomes.</title>
        <authorList>
            <person name="Davis J.T."/>
        </authorList>
    </citation>
    <scope>NUCLEOTIDE SEQUENCE [LARGE SCALE GENOMIC DNA]</scope>
    <source>
        <strain evidence="4">cv. Da-Ae</strain>
        <tissue evidence="3">Seedling</tissue>
    </source>
</reference>
<evidence type="ECO:0000256" key="1">
    <source>
        <dbReference type="ARBA" id="ARBA00022679"/>
    </source>
</evidence>
<accession>A0ABQ8AAX5</accession>
<dbReference type="SUPFAM" id="SSF55729">
    <property type="entry name" value="Acyl-CoA N-acyltransferases (Nat)"/>
    <property type="match status" value="1"/>
</dbReference>
<keyword evidence="1" id="KW-0808">Transferase</keyword>
<dbReference type="EMBL" id="JAGKQM010000013">
    <property type="protein sequence ID" value="KAH0889659.1"/>
    <property type="molecule type" value="Genomic_DNA"/>
</dbReference>
<evidence type="ECO:0000313" key="3">
    <source>
        <dbReference type="EMBL" id="KAH0889659.1"/>
    </source>
</evidence>
<keyword evidence="4" id="KW-1185">Reference proteome</keyword>
<name>A0ABQ8AAX5_BRANA</name>
<gene>
    <name evidence="3" type="ORF">HID58_052088</name>
</gene>
<evidence type="ECO:0000313" key="4">
    <source>
        <dbReference type="Proteomes" id="UP000824890"/>
    </source>
</evidence>
<protein>
    <recommendedName>
        <fullName evidence="5">N-acetyltransferase domain-containing protein</fullName>
    </recommendedName>
</protein>
<keyword evidence="2" id="KW-0012">Acyltransferase</keyword>
<evidence type="ECO:0008006" key="5">
    <source>
        <dbReference type="Google" id="ProtNLM"/>
    </source>
</evidence>
<sequence>MHRRASTHLVTYRGYIAMLVVIKPYRGRSIGNMEVNVNNKLGALALYKQLSFIRAKRLYHYYLNGMGAFRLKLLFPEPLRIL</sequence>
<dbReference type="PANTHER" id="PTHR45896">
    <property type="entry name" value="N-ALPHA-ACETYLTRANSFERASE 30"/>
    <property type="match status" value="1"/>
</dbReference>